<evidence type="ECO:0000313" key="2">
    <source>
        <dbReference type="Proteomes" id="UP001138540"/>
    </source>
</evidence>
<organism evidence="1 2">
    <name type="scientific">Sphingobium lignivorans</name>
    <dbReference type="NCBI Taxonomy" id="2735886"/>
    <lineage>
        <taxon>Bacteria</taxon>
        <taxon>Pseudomonadati</taxon>
        <taxon>Pseudomonadota</taxon>
        <taxon>Alphaproteobacteria</taxon>
        <taxon>Sphingomonadales</taxon>
        <taxon>Sphingomonadaceae</taxon>
        <taxon>Sphingobium</taxon>
    </lineage>
</organism>
<name>A0ABR6NAW4_9SPHN</name>
<dbReference type="Proteomes" id="UP001138540">
    <property type="component" value="Unassembled WGS sequence"/>
</dbReference>
<evidence type="ECO:0000313" key="1">
    <source>
        <dbReference type="EMBL" id="MBB5984407.1"/>
    </source>
</evidence>
<reference evidence="1 2" key="1">
    <citation type="submission" date="2020-08" db="EMBL/GenBank/DDBJ databases">
        <title>Exploring microbial biodiversity for novel pathways involved in the catabolism of aromatic compounds derived from lignin.</title>
        <authorList>
            <person name="Elkins J."/>
        </authorList>
    </citation>
    <scope>NUCLEOTIDE SEQUENCE [LARGE SCALE GENOMIC DNA]</scope>
    <source>
        <strain evidence="1 2">B1D3A</strain>
    </source>
</reference>
<sequence length="132" mass="14785">MRVFSPAARGHLAIEVRERDGCVRVFGAGLWSPDEAQAHFRALEQTILKLRRERAPVRVLVNLREAAVQTAQTADLMRTWTARIYRAADRVAVVCATTLLALQIRHVANVPNLATFQDVFLAEKWIGEPDPA</sequence>
<protein>
    <recommendedName>
        <fullName evidence="3">STAS/SEC14 domain-containing protein</fullName>
    </recommendedName>
</protein>
<proteinExistence type="predicted"/>
<gene>
    <name evidence="1" type="ORF">HNP60_000381</name>
</gene>
<comment type="caution">
    <text evidence="1">The sequence shown here is derived from an EMBL/GenBank/DDBJ whole genome shotgun (WGS) entry which is preliminary data.</text>
</comment>
<accession>A0ABR6NAW4</accession>
<keyword evidence="2" id="KW-1185">Reference proteome</keyword>
<dbReference type="EMBL" id="JACHKA010000001">
    <property type="protein sequence ID" value="MBB5984407.1"/>
    <property type="molecule type" value="Genomic_DNA"/>
</dbReference>
<evidence type="ECO:0008006" key="3">
    <source>
        <dbReference type="Google" id="ProtNLM"/>
    </source>
</evidence>